<dbReference type="Proteomes" id="UP000037020">
    <property type="component" value="Unassembled WGS sequence"/>
</dbReference>
<keyword evidence="2" id="KW-1185">Reference proteome</keyword>
<evidence type="ECO:0000313" key="1">
    <source>
        <dbReference type="EMBL" id="KOG88622.1"/>
    </source>
</evidence>
<evidence type="ECO:0000313" key="2">
    <source>
        <dbReference type="Proteomes" id="UP000037020"/>
    </source>
</evidence>
<name>A0ABR5J580_9ACTN</name>
<comment type="caution">
    <text evidence="1">The sequence shown here is derived from an EMBL/GenBank/DDBJ whole genome shotgun (WGS) entry which is preliminary data.</text>
</comment>
<accession>A0ABR5J580</accession>
<reference evidence="1 2" key="1">
    <citation type="submission" date="2015-07" db="EMBL/GenBank/DDBJ databases">
        <authorList>
            <person name="Ju K.-S."/>
            <person name="Doroghazi J.R."/>
            <person name="Metcalf W.W."/>
        </authorList>
    </citation>
    <scope>NUCLEOTIDE SEQUENCE [LARGE SCALE GENOMIC DNA]</scope>
    <source>
        <strain evidence="1 2">NRRL B-3589</strain>
    </source>
</reference>
<gene>
    <name evidence="1" type="ORF">ADK38_18800</name>
</gene>
<sequence>RLDLAVQAEPELRLVGERLTGAGCTLLSSALRDPERRSVQAAWHTAGAVPVTRAPLPDDLLGTALLPPHVAGKTAG</sequence>
<feature type="non-terminal residue" evidence="1">
    <location>
        <position position="76"/>
    </location>
</feature>
<proteinExistence type="predicted"/>
<protein>
    <submittedName>
        <fullName evidence="1">Biotin transporter BioY</fullName>
    </submittedName>
</protein>
<dbReference type="EMBL" id="LGUT01001603">
    <property type="protein sequence ID" value="KOG88622.1"/>
    <property type="molecule type" value="Genomic_DNA"/>
</dbReference>
<feature type="non-terminal residue" evidence="1">
    <location>
        <position position="1"/>
    </location>
</feature>
<organism evidence="1 2">
    <name type="scientific">Streptomyces varsoviensis</name>
    <dbReference type="NCBI Taxonomy" id="67373"/>
    <lineage>
        <taxon>Bacteria</taxon>
        <taxon>Bacillati</taxon>
        <taxon>Actinomycetota</taxon>
        <taxon>Actinomycetes</taxon>
        <taxon>Kitasatosporales</taxon>
        <taxon>Streptomycetaceae</taxon>
        <taxon>Streptomyces</taxon>
    </lineage>
</organism>